<dbReference type="PANTHER" id="PTHR44825">
    <property type="match status" value="1"/>
</dbReference>
<dbReference type="PANTHER" id="PTHR44825:SF1">
    <property type="entry name" value="DNAJ HOMOLOG SUBFAMILY C MEMBER 4"/>
    <property type="match status" value="1"/>
</dbReference>
<dbReference type="Pfam" id="PF00226">
    <property type="entry name" value="DnaJ"/>
    <property type="match status" value="1"/>
</dbReference>
<proteinExistence type="predicted"/>
<evidence type="ECO:0000256" key="2">
    <source>
        <dbReference type="SAM" id="Phobius"/>
    </source>
</evidence>
<protein>
    <recommendedName>
        <fullName evidence="3">J domain-containing protein</fullName>
    </recommendedName>
</protein>
<sequence length="216" mass="23437">MVTSRNHYAVLGVGQEASIETVREAYRRLAREYHPDRTMGSAAGSDKMPAINEAYRVLSDPARRAVYDASLRSGTASPSAPSGSTTTSAADFDPRRDGPGDEAMREWRYQHPEGPARVPWRMLTICSAIAIVVIVVLAQFGDPGEPGAPDGVLRNGDCVEILPNTDAREVACQGEGDLVVRQFIAFDRQCSNGWTPHRDRQGMGVACIEPRPPETG</sequence>
<dbReference type="Proteomes" id="UP000011863">
    <property type="component" value="Chromosome"/>
</dbReference>
<feature type="compositionally biased region" description="Low complexity" evidence="1">
    <location>
        <begin position="73"/>
        <end position="90"/>
    </location>
</feature>
<dbReference type="RefSeq" id="WP_015441807.1">
    <property type="nucleotide sequence ID" value="NC_020520.1"/>
</dbReference>
<dbReference type="PRINTS" id="PR00625">
    <property type="entry name" value="JDOMAIN"/>
</dbReference>
<gene>
    <name evidence="4" type="ORF">YM304_22460</name>
</gene>
<dbReference type="EMBL" id="AP012057">
    <property type="protein sequence ID" value="BAN02560.1"/>
    <property type="molecule type" value="Genomic_DNA"/>
</dbReference>
<feature type="domain" description="J" evidence="3">
    <location>
        <begin position="5"/>
        <end position="63"/>
    </location>
</feature>
<feature type="transmembrane region" description="Helical" evidence="2">
    <location>
        <begin position="118"/>
        <end position="140"/>
    </location>
</feature>
<keyword evidence="2" id="KW-0472">Membrane</keyword>
<dbReference type="CDD" id="cd06257">
    <property type="entry name" value="DnaJ"/>
    <property type="match status" value="1"/>
</dbReference>
<keyword evidence="5" id="KW-1185">Reference proteome</keyword>
<name>A0A6C7E806_ILUCY</name>
<dbReference type="SMART" id="SM00271">
    <property type="entry name" value="DnaJ"/>
    <property type="match status" value="1"/>
</dbReference>
<evidence type="ECO:0000256" key="1">
    <source>
        <dbReference type="SAM" id="MobiDB-lite"/>
    </source>
</evidence>
<dbReference type="OrthoDB" id="166297at2"/>
<evidence type="ECO:0000259" key="3">
    <source>
        <dbReference type="SMART" id="SM00271"/>
    </source>
</evidence>
<dbReference type="AlphaFoldDB" id="A0A6C7E806"/>
<evidence type="ECO:0000313" key="4">
    <source>
        <dbReference type="EMBL" id="BAN02560.1"/>
    </source>
</evidence>
<dbReference type="InterPro" id="IPR001623">
    <property type="entry name" value="DnaJ_domain"/>
</dbReference>
<evidence type="ECO:0000313" key="5">
    <source>
        <dbReference type="Proteomes" id="UP000011863"/>
    </source>
</evidence>
<feature type="region of interest" description="Disordered" evidence="1">
    <location>
        <begin position="70"/>
        <end position="102"/>
    </location>
</feature>
<organism evidence="4 5">
    <name type="scientific">Ilumatobacter coccineus (strain NBRC 103263 / KCTC 29153 / YM16-304)</name>
    <dbReference type="NCBI Taxonomy" id="1313172"/>
    <lineage>
        <taxon>Bacteria</taxon>
        <taxon>Bacillati</taxon>
        <taxon>Actinomycetota</taxon>
        <taxon>Acidimicrobiia</taxon>
        <taxon>Acidimicrobiales</taxon>
        <taxon>Ilumatobacteraceae</taxon>
        <taxon>Ilumatobacter</taxon>
    </lineage>
</organism>
<dbReference type="InterPro" id="IPR052763">
    <property type="entry name" value="DnaJ_C4"/>
</dbReference>
<accession>A0A6C7E806</accession>
<reference evidence="4 5" key="1">
    <citation type="journal article" date="2013" name="Int. J. Syst. Evol. Microbiol.">
        <title>Ilumatobacter nonamiense sp. nov. and Ilumatobacter coccineum sp. nov., isolated from seashore sand.</title>
        <authorList>
            <person name="Matsumoto A."/>
            <person name="Kasai H."/>
            <person name="Matsuo Y."/>
            <person name="Shizuri Y."/>
            <person name="Ichikawa N."/>
            <person name="Fujita N."/>
            <person name="Omura S."/>
            <person name="Takahashi Y."/>
        </authorList>
    </citation>
    <scope>NUCLEOTIDE SEQUENCE [LARGE SCALE GENOMIC DNA]</scope>
    <source>
        <strain evidence="5">NBRC 103263 / KCTC 29153 / YM16-304</strain>
    </source>
</reference>
<dbReference type="KEGG" id="aym:YM304_22460"/>
<dbReference type="Gene3D" id="1.10.287.110">
    <property type="entry name" value="DnaJ domain"/>
    <property type="match status" value="1"/>
</dbReference>
<keyword evidence="2" id="KW-1133">Transmembrane helix</keyword>
<dbReference type="InterPro" id="IPR036869">
    <property type="entry name" value="J_dom_sf"/>
</dbReference>
<keyword evidence="2" id="KW-0812">Transmembrane</keyword>
<dbReference type="SUPFAM" id="SSF46565">
    <property type="entry name" value="Chaperone J-domain"/>
    <property type="match status" value="1"/>
</dbReference>
<feature type="compositionally biased region" description="Basic and acidic residues" evidence="1">
    <location>
        <begin position="92"/>
        <end position="102"/>
    </location>
</feature>